<protein>
    <submittedName>
        <fullName evidence="3">PHD finger family protein / bromo-adjacent-like protein</fullName>
    </submittedName>
</protein>
<accession>A0A7J6VND5</accession>
<dbReference type="Gene3D" id="3.30.40.10">
    <property type="entry name" value="Zinc/RING finger domain, C3HC4 (zinc finger)"/>
    <property type="match status" value="1"/>
</dbReference>
<keyword evidence="4" id="KW-1185">Reference proteome</keyword>
<evidence type="ECO:0000313" key="4">
    <source>
        <dbReference type="Proteomes" id="UP000554482"/>
    </source>
</evidence>
<reference evidence="3 4" key="1">
    <citation type="submission" date="2020-06" db="EMBL/GenBank/DDBJ databases">
        <title>Transcriptomic and genomic resources for Thalictrum thalictroides and T. hernandezii: Facilitating candidate gene discovery in an emerging model plant lineage.</title>
        <authorList>
            <person name="Arias T."/>
            <person name="Riano-Pachon D.M."/>
            <person name="Di Stilio V.S."/>
        </authorList>
    </citation>
    <scope>NUCLEOTIDE SEQUENCE [LARGE SCALE GENOMIC DNA]</scope>
    <source>
        <strain evidence="4">cv. WT478/WT964</strain>
        <tissue evidence="3">Leaves</tissue>
    </source>
</reference>
<sequence length="54" mass="6088">FHPSCMRMSIEEAKKLEHFSCSDCSSNDEVKRSLNSFAVSPSAGPKVESKRRKK</sequence>
<dbReference type="OrthoDB" id="1931658at2759"/>
<evidence type="ECO:0000313" key="3">
    <source>
        <dbReference type="EMBL" id="KAF5186271.1"/>
    </source>
</evidence>
<gene>
    <name evidence="3" type="ORF">FRX31_024141</name>
</gene>
<proteinExistence type="predicted"/>
<dbReference type="GO" id="GO:0008270">
    <property type="term" value="F:zinc ion binding"/>
    <property type="evidence" value="ECO:0007669"/>
    <property type="project" value="UniProtKB-KW"/>
</dbReference>
<keyword evidence="1" id="KW-0863">Zinc-finger</keyword>
<name>A0A7J6VND5_THATH</name>
<evidence type="ECO:0000256" key="2">
    <source>
        <dbReference type="ARBA" id="ARBA00022833"/>
    </source>
</evidence>
<dbReference type="SUPFAM" id="SSF57903">
    <property type="entry name" value="FYVE/PHD zinc finger"/>
    <property type="match status" value="1"/>
</dbReference>
<keyword evidence="1" id="KW-0479">Metal-binding</keyword>
<keyword evidence="2" id="KW-0862">Zinc</keyword>
<dbReference type="AlphaFoldDB" id="A0A7J6VND5"/>
<feature type="non-terminal residue" evidence="3">
    <location>
        <position position="1"/>
    </location>
</feature>
<dbReference type="Proteomes" id="UP000554482">
    <property type="component" value="Unassembled WGS sequence"/>
</dbReference>
<dbReference type="EMBL" id="JABWDY010029569">
    <property type="protein sequence ID" value="KAF5186271.1"/>
    <property type="molecule type" value="Genomic_DNA"/>
</dbReference>
<comment type="caution">
    <text evidence="3">The sequence shown here is derived from an EMBL/GenBank/DDBJ whole genome shotgun (WGS) entry which is preliminary data.</text>
</comment>
<dbReference type="InterPro" id="IPR013083">
    <property type="entry name" value="Znf_RING/FYVE/PHD"/>
</dbReference>
<organism evidence="3 4">
    <name type="scientific">Thalictrum thalictroides</name>
    <name type="common">Rue-anemone</name>
    <name type="synonym">Anemone thalictroides</name>
    <dbReference type="NCBI Taxonomy" id="46969"/>
    <lineage>
        <taxon>Eukaryota</taxon>
        <taxon>Viridiplantae</taxon>
        <taxon>Streptophyta</taxon>
        <taxon>Embryophyta</taxon>
        <taxon>Tracheophyta</taxon>
        <taxon>Spermatophyta</taxon>
        <taxon>Magnoliopsida</taxon>
        <taxon>Ranunculales</taxon>
        <taxon>Ranunculaceae</taxon>
        <taxon>Thalictroideae</taxon>
        <taxon>Thalictrum</taxon>
    </lineage>
</organism>
<dbReference type="InterPro" id="IPR011011">
    <property type="entry name" value="Znf_FYVE_PHD"/>
</dbReference>
<evidence type="ECO:0000256" key="1">
    <source>
        <dbReference type="ARBA" id="ARBA00022771"/>
    </source>
</evidence>